<name>A0A418SBP1_9RHOB</name>
<proteinExistence type="predicted"/>
<protein>
    <submittedName>
        <fullName evidence="1">Uncharacterized protein</fullName>
    </submittedName>
</protein>
<dbReference type="Proteomes" id="UP000283786">
    <property type="component" value="Plasmid p111"/>
</dbReference>
<sequence length="56" mass="5708">MGSTLMLPGGGPSNLCLTLDGLVPEPTEAGLFQRDHAGDPLAGHLQKWPNPQGSGA</sequence>
<dbReference type="EMBL" id="CP060438">
    <property type="protein sequence ID" value="QPM92476.1"/>
    <property type="molecule type" value="Genomic_DNA"/>
</dbReference>
<dbReference type="KEGG" id="palw:PSAL_037400"/>
<keyword evidence="1" id="KW-0614">Plasmid</keyword>
<reference evidence="1 2" key="1">
    <citation type="submission" date="2020-08" db="EMBL/GenBank/DDBJ databases">
        <title>Genome sequence of Rhodobacteraceae bacterium Lw-13e.</title>
        <authorList>
            <person name="Poehlein A."/>
            <person name="Wolter L."/>
            <person name="Daniel R."/>
            <person name="Brinkhoff T."/>
        </authorList>
    </citation>
    <scope>NUCLEOTIDE SEQUENCE [LARGE SCALE GENOMIC DNA]</scope>
    <source>
        <strain evidence="1 2">Lw-13e</strain>
        <plasmid evidence="1 2">p111</plasmid>
    </source>
</reference>
<dbReference type="AlphaFoldDB" id="A0A418SBP1"/>
<organism evidence="1 2">
    <name type="scientific">Pseudooceanicola algae</name>
    <dbReference type="NCBI Taxonomy" id="1537215"/>
    <lineage>
        <taxon>Bacteria</taxon>
        <taxon>Pseudomonadati</taxon>
        <taxon>Pseudomonadota</taxon>
        <taxon>Alphaproteobacteria</taxon>
        <taxon>Rhodobacterales</taxon>
        <taxon>Paracoccaceae</taxon>
        <taxon>Pseudooceanicola</taxon>
    </lineage>
</organism>
<accession>A0A418SBP1</accession>
<evidence type="ECO:0000313" key="2">
    <source>
        <dbReference type="Proteomes" id="UP000283786"/>
    </source>
</evidence>
<dbReference type="RefSeq" id="WP_196222897.1">
    <property type="nucleotide sequence ID" value="NZ_CP060438.1"/>
</dbReference>
<gene>
    <name evidence="1" type="ORF">PSAL_037400</name>
</gene>
<keyword evidence="2" id="KW-1185">Reference proteome</keyword>
<geneLocation type="plasmid" evidence="1 2">
    <name>p111</name>
</geneLocation>
<evidence type="ECO:0000313" key="1">
    <source>
        <dbReference type="EMBL" id="QPM92476.1"/>
    </source>
</evidence>